<feature type="domain" description="YbaK/aminoacyl-tRNA synthetase-associated" evidence="2">
    <location>
        <begin position="34"/>
        <end position="150"/>
    </location>
</feature>
<dbReference type="Pfam" id="PF04073">
    <property type="entry name" value="tRNA_edit"/>
    <property type="match status" value="1"/>
</dbReference>
<evidence type="ECO:0000259" key="2">
    <source>
        <dbReference type="Pfam" id="PF04073"/>
    </source>
</evidence>
<reference evidence="3 4" key="1">
    <citation type="submission" date="2023-04" db="EMBL/GenBank/DDBJ databases">
        <title>Genome of Basidiobolus ranarum AG-B5.</title>
        <authorList>
            <person name="Stajich J.E."/>
            <person name="Carter-House D."/>
            <person name="Gryganskyi A."/>
        </authorList>
    </citation>
    <scope>NUCLEOTIDE SEQUENCE [LARGE SCALE GENOMIC DNA]</scope>
    <source>
        <strain evidence="3 4">AG-B5</strain>
    </source>
</reference>
<name>A0ABR2WS05_9FUNG</name>
<accession>A0ABR2WS05</accession>
<evidence type="ECO:0000256" key="1">
    <source>
        <dbReference type="SAM" id="MobiDB-lite"/>
    </source>
</evidence>
<protein>
    <recommendedName>
        <fullName evidence="2">YbaK/aminoacyl-tRNA synthetase-associated domain-containing protein</fullName>
    </recommendedName>
</protein>
<sequence>MSINEDGSIHLTKKESEPHPPNRTCKNQIIMTSLHSAADQLNCPVAAIANSLIFEISETKLPLLILTSGGHKVDLKLVGDGLGIKKLKRATPDFVRQHTGFAIGGVAPIGHPEPIKTVVDVELSRFEKVWAAAGHPNTVFQITFEDLVRLSNGSISKVGEEIPETDPSMTK</sequence>
<feature type="region of interest" description="Disordered" evidence="1">
    <location>
        <begin position="1"/>
        <end position="23"/>
    </location>
</feature>
<dbReference type="Gene3D" id="3.90.960.10">
    <property type="entry name" value="YbaK/aminoacyl-tRNA synthetase-associated domain"/>
    <property type="match status" value="1"/>
</dbReference>
<gene>
    <name evidence="3" type="ORF">K7432_008356</name>
</gene>
<dbReference type="EMBL" id="JASJQH010000459">
    <property type="protein sequence ID" value="KAK9764270.1"/>
    <property type="molecule type" value="Genomic_DNA"/>
</dbReference>
<dbReference type="InterPro" id="IPR036754">
    <property type="entry name" value="YbaK/aa-tRNA-synt-asso_dom_sf"/>
</dbReference>
<organism evidence="3 4">
    <name type="scientific">Basidiobolus ranarum</name>
    <dbReference type="NCBI Taxonomy" id="34480"/>
    <lineage>
        <taxon>Eukaryota</taxon>
        <taxon>Fungi</taxon>
        <taxon>Fungi incertae sedis</taxon>
        <taxon>Zoopagomycota</taxon>
        <taxon>Entomophthoromycotina</taxon>
        <taxon>Basidiobolomycetes</taxon>
        <taxon>Basidiobolales</taxon>
        <taxon>Basidiobolaceae</taxon>
        <taxon>Basidiobolus</taxon>
    </lineage>
</organism>
<dbReference type="SUPFAM" id="SSF55826">
    <property type="entry name" value="YbaK/ProRS associated domain"/>
    <property type="match status" value="1"/>
</dbReference>
<evidence type="ECO:0000313" key="4">
    <source>
        <dbReference type="Proteomes" id="UP001479436"/>
    </source>
</evidence>
<comment type="caution">
    <text evidence="3">The sequence shown here is derived from an EMBL/GenBank/DDBJ whole genome shotgun (WGS) entry which is preliminary data.</text>
</comment>
<dbReference type="PANTHER" id="PTHR30411:SF1">
    <property type="entry name" value="CYTOPLASMIC PROTEIN"/>
    <property type="match status" value="1"/>
</dbReference>
<evidence type="ECO:0000313" key="3">
    <source>
        <dbReference type="EMBL" id="KAK9764270.1"/>
    </source>
</evidence>
<dbReference type="InterPro" id="IPR007214">
    <property type="entry name" value="YbaK/aa-tRNA-synth-assoc-dom"/>
</dbReference>
<proteinExistence type="predicted"/>
<dbReference type="CDD" id="cd04333">
    <property type="entry name" value="ProX_deacylase"/>
    <property type="match status" value="1"/>
</dbReference>
<dbReference type="Proteomes" id="UP001479436">
    <property type="component" value="Unassembled WGS sequence"/>
</dbReference>
<dbReference type="PANTHER" id="PTHR30411">
    <property type="entry name" value="CYTOPLASMIC PROTEIN"/>
    <property type="match status" value="1"/>
</dbReference>
<keyword evidence="4" id="KW-1185">Reference proteome</keyword>